<evidence type="ECO:0000313" key="4">
    <source>
        <dbReference type="EMBL" id="KAJ9586952.1"/>
    </source>
</evidence>
<organism evidence="4 5">
    <name type="scientific">Diploptera punctata</name>
    <name type="common">Pacific beetle cockroach</name>
    <dbReference type="NCBI Taxonomy" id="6984"/>
    <lineage>
        <taxon>Eukaryota</taxon>
        <taxon>Metazoa</taxon>
        <taxon>Ecdysozoa</taxon>
        <taxon>Arthropoda</taxon>
        <taxon>Hexapoda</taxon>
        <taxon>Insecta</taxon>
        <taxon>Pterygota</taxon>
        <taxon>Neoptera</taxon>
        <taxon>Polyneoptera</taxon>
        <taxon>Dictyoptera</taxon>
        <taxon>Blattodea</taxon>
        <taxon>Blaberoidea</taxon>
        <taxon>Blaberidae</taxon>
        <taxon>Diplopterinae</taxon>
        <taxon>Diploptera</taxon>
    </lineage>
</organism>
<reference evidence="4" key="2">
    <citation type="submission" date="2023-05" db="EMBL/GenBank/DDBJ databases">
        <authorList>
            <person name="Fouks B."/>
        </authorList>
    </citation>
    <scope>NUCLEOTIDE SEQUENCE</scope>
    <source>
        <strain evidence="4">Stay&amp;Tobe</strain>
        <tissue evidence="4">Testes</tissue>
    </source>
</reference>
<feature type="repeat" description="WD" evidence="3">
    <location>
        <begin position="45"/>
        <end position="86"/>
    </location>
</feature>
<dbReference type="InterPro" id="IPR050865">
    <property type="entry name" value="BEACH_Domain"/>
</dbReference>
<dbReference type="PROSITE" id="PS50294">
    <property type="entry name" value="WD_REPEATS_REGION"/>
    <property type="match status" value="1"/>
</dbReference>
<dbReference type="EMBL" id="JASPKZ010006821">
    <property type="protein sequence ID" value="KAJ9586952.1"/>
    <property type="molecule type" value="Genomic_DNA"/>
</dbReference>
<accession>A0AAD7ZVJ2</accession>
<sequence length="241" mass="25690">ICVCASVPDCNQLWMGHWSGKIVVYEYKFSPARSHLEFHSEPVTLLGHSGPVQSIYICRSFSIVVTGSQDGTAVIWDLNNFKFIKMLQLGEIPVNLVSVSETLGDIATVSSANAGTIEATFEGSMLRLHSINAVPIGSVCTRDNITAICFSGAPEGVSVNVIAAGLANGAIRLWSTWDLSPVRDIITSYIARPIISLTYSQDAQHLYASAADGSVVIWEGGGGASLKGVSKTPKFLNLTSL</sequence>
<proteinExistence type="predicted"/>
<dbReference type="PROSITE" id="PS50082">
    <property type="entry name" value="WD_REPEATS_2"/>
    <property type="match status" value="2"/>
</dbReference>
<keyword evidence="2" id="KW-0677">Repeat</keyword>
<name>A0AAD7ZVJ2_DIPPU</name>
<evidence type="ECO:0000256" key="2">
    <source>
        <dbReference type="ARBA" id="ARBA00022737"/>
    </source>
</evidence>
<dbReference type="SUPFAM" id="SSF50978">
    <property type="entry name" value="WD40 repeat-like"/>
    <property type="match status" value="1"/>
</dbReference>
<dbReference type="InterPro" id="IPR015943">
    <property type="entry name" value="WD40/YVTN_repeat-like_dom_sf"/>
</dbReference>
<feature type="repeat" description="WD" evidence="3">
    <location>
        <begin position="194"/>
        <end position="219"/>
    </location>
</feature>
<dbReference type="InterPro" id="IPR036322">
    <property type="entry name" value="WD40_repeat_dom_sf"/>
</dbReference>
<gene>
    <name evidence="4" type="ORF">L9F63_019443</name>
</gene>
<protein>
    <recommendedName>
        <fullName evidence="6">Lysosomal trafficking regulator</fullName>
    </recommendedName>
</protein>
<evidence type="ECO:0008006" key="6">
    <source>
        <dbReference type="Google" id="ProtNLM"/>
    </source>
</evidence>
<feature type="non-terminal residue" evidence="4">
    <location>
        <position position="241"/>
    </location>
</feature>
<comment type="caution">
    <text evidence="4">The sequence shown here is derived from an EMBL/GenBank/DDBJ whole genome shotgun (WGS) entry which is preliminary data.</text>
</comment>
<dbReference type="InterPro" id="IPR019775">
    <property type="entry name" value="WD40_repeat_CS"/>
</dbReference>
<dbReference type="SMART" id="SM00320">
    <property type="entry name" value="WD40"/>
    <property type="match status" value="3"/>
</dbReference>
<dbReference type="Gene3D" id="2.130.10.10">
    <property type="entry name" value="YVTN repeat-like/Quinoprotein amine dehydrogenase"/>
    <property type="match status" value="1"/>
</dbReference>
<evidence type="ECO:0000256" key="1">
    <source>
        <dbReference type="ARBA" id="ARBA00022574"/>
    </source>
</evidence>
<reference evidence="4" key="1">
    <citation type="journal article" date="2023" name="IScience">
        <title>Live-bearing cockroach genome reveals convergent evolutionary mechanisms linked to viviparity in insects and beyond.</title>
        <authorList>
            <person name="Fouks B."/>
            <person name="Harrison M.C."/>
            <person name="Mikhailova A.A."/>
            <person name="Marchal E."/>
            <person name="English S."/>
            <person name="Carruthers M."/>
            <person name="Jennings E.C."/>
            <person name="Chiamaka E.L."/>
            <person name="Frigard R.A."/>
            <person name="Pippel M."/>
            <person name="Attardo G.M."/>
            <person name="Benoit J.B."/>
            <person name="Bornberg-Bauer E."/>
            <person name="Tobe S.S."/>
        </authorList>
    </citation>
    <scope>NUCLEOTIDE SEQUENCE</scope>
    <source>
        <strain evidence="4">Stay&amp;Tobe</strain>
    </source>
</reference>
<dbReference type="Proteomes" id="UP001233999">
    <property type="component" value="Unassembled WGS sequence"/>
</dbReference>
<keyword evidence="1 3" id="KW-0853">WD repeat</keyword>
<dbReference type="PANTHER" id="PTHR13743:SF86">
    <property type="entry name" value="LYSOSOMAL-TRAFFICKING REGULATOR"/>
    <property type="match status" value="1"/>
</dbReference>
<dbReference type="PANTHER" id="PTHR13743">
    <property type="entry name" value="BEIGE/BEACH-RELATED"/>
    <property type="match status" value="1"/>
</dbReference>
<evidence type="ECO:0000313" key="5">
    <source>
        <dbReference type="Proteomes" id="UP001233999"/>
    </source>
</evidence>
<dbReference type="PROSITE" id="PS00678">
    <property type="entry name" value="WD_REPEATS_1"/>
    <property type="match status" value="1"/>
</dbReference>
<keyword evidence="5" id="KW-1185">Reference proteome</keyword>
<dbReference type="AlphaFoldDB" id="A0AAD7ZVJ2"/>
<evidence type="ECO:0000256" key="3">
    <source>
        <dbReference type="PROSITE-ProRule" id="PRU00221"/>
    </source>
</evidence>
<dbReference type="InterPro" id="IPR001680">
    <property type="entry name" value="WD40_rpt"/>
</dbReference>
<dbReference type="Pfam" id="PF00400">
    <property type="entry name" value="WD40"/>
    <property type="match status" value="2"/>
</dbReference>